<dbReference type="InterPro" id="IPR002737">
    <property type="entry name" value="MEMO1_fam"/>
</dbReference>
<dbReference type="Pfam" id="PF01875">
    <property type="entry name" value="Memo"/>
    <property type="match status" value="1"/>
</dbReference>
<organism evidence="3 4">
    <name type="scientific">Plebeiibacterium marinum</name>
    <dbReference type="NCBI Taxonomy" id="2992111"/>
    <lineage>
        <taxon>Bacteria</taxon>
        <taxon>Pseudomonadati</taxon>
        <taxon>Bacteroidota</taxon>
        <taxon>Bacteroidia</taxon>
        <taxon>Marinilabiliales</taxon>
        <taxon>Marinilabiliaceae</taxon>
        <taxon>Plebeiibacterium</taxon>
    </lineage>
</organism>
<dbReference type="PROSITE" id="PS51112">
    <property type="entry name" value="AMMECR1"/>
    <property type="match status" value="1"/>
</dbReference>
<evidence type="ECO:0000313" key="3">
    <source>
        <dbReference type="EMBL" id="MCW3807500.1"/>
    </source>
</evidence>
<dbReference type="AlphaFoldDB" id="A0AAE3SL38"/>
<feature type="domain" description="AMMECR1" evidence="2">
    <location>
        <begin position="293"/>
        <end position="467"/>
    </location>
</feature>
<dbReference type="Pfam" id="PF01871">
    <property type="entry name" value="AMMECR1"/>
    <property type="match status" value="1"/>
</dbReference>
<dbReference type="NCBIfam" id="TIGR04336">
    <property type="entry name" value="AmmeMemoSam_B"/>
    <property type="match status" value="1"/>
</dbReference>
<dbReference type="Proteomes" id="UP001207408">
    <property type="component" value="Unassembled WGS sequence"/>
</dbReference>
<evidence type="ECO:0000313" key="4">
    <source>
        <dbReference type="Proteomes" id="UP001207408"/>
    </source>
</evidence>
<proteinExistence type="inferred from homology"/>
<dbReference type="NCBIfam" id="TIGR04335">
    <property type="entry name" value="AmmeMemoSam_A"/>
    <property type="match status" value="1"/>
</dbReference>
<dbReference type="InterPro" id="IPR002733">
    <property type="entry name" value="AMMECR1_domain"/>
</dbReference>
<evidence type="ECO:0000259" key="2">
    <source>
        <dbReference type="PROSITE" id="PS51112"/>
    </source>
</evidence>
<dbReference type="InterPro" id="IPR036071">
    <property type="entry name" value="AMMECR1_dom_sf"/>
</dbReference>
<gene>
    <name evidence="3" type="primary">amrB</name>
    <name evidence="3" type="ORF">OM074_17855</name>
</gene>
<dbReference type="PANTHER" id="PTHR11060:SF0">
    <property type="entry name" value="PROTEIN MEMO1"/>
    <property type="match status" value="1"/>
</dbReference>
<dbReference type="Gene3D" id="3.40.830.10">
    <property type="entry name" value="LigB-like"/>
    <property type="match status" value="1"/>
</dbReference>
<dbReference type="InterPro" id="IPR023473">
    <property type="entry name" value="AMMECR1"/>
</dbReference>
<comment type="similarity">
    <text evidence="1">Belongs to the MEMO1 family.</text>
</comment>
<evidence type="ECO:0000256" key="1">
    <source>
        <dbReference type="ARBA" id="ARBA00006315"/>
    </source>
</evidence>
<reference evidence="3" key="1">
    <citation type="submission" date="2022-10" db="EMBL/GenBank/DDBJ databases">
        <authorList>
            <person name="Yu W.X."/>
        </authorList>
    </citation>
    <scope>NUCLEOTIDE SEQUENCE</scope>
    <source>
        <strain evidence="3">D04</strain>
    </source>
</reference>
<dbReference type="EMBL" id="JAPDPI010000048">
    <property type="protein sequence ID" value="MCW3807500.1"/>
    <property type="molecule type" value="Genomic_DNA"/>
</dbReference>
<protein>
    <submittedName>
        <fullName evidence="3">AmmeMemoRadiSam system protein B</fullName>
    </submittedName>
</protein>
<keyword evidence="4" id="KW-1185">Reference proteome</keyword>
<dbReference type="Gene3D" id="3.30.700.20">
    <property type="entry name" value="Hypothetical protein ph0010, domain 1"/>
    <property type="match status" value="1"/>
</dbReference>
<dbReference type="InterPro" id="IPR027485">
    <property type="entry name" value="AMMECR1_N"/>
</dbReference>
<dbReference type="CDD" id="cd07361">
    <property type="entry name" value="MEMO_like"/>
    <property type="match status" value="1"/>
</dbReference>
<dbReference type="PANTHER" id="PTHR11060">
    <property type="entry name" value="PROTEIN MEMO1"/>
    <property type="match status" value="1"/>
</dbReference>
<accession>A0AAE3SL38</accession>
<sequence length="467" mass="52657">MKCIDREPVVAGTFYESDPKELRKQLKEMFADSNVSKENISAIIVPHAGYAYSGDIAARAFGQLNTELEYDHIFIIGSSHHVSLKGASVYNKGHYKTPLGLIPVDLDLANHLIESSTHFTYNESAHAEEHTIEVQLPFLQYHLKNINKIVPIIIGTQNIEVLDHISDELKPYFNERNLFVISTDLSHYPKDEDARVVDENTVSAICSNKKANVLSVLEENKKLLISNLYTSLCGWTSVYVLMGLTNKNRNYEYRRVLYGTSGDKLYQNRSRVVGYQSIAVVNKTAPKKELPQHVKEMLLQEARSAICNNLGIDSETSPDSKMPPGFEGYRSAFVSVYVSGELRGCIGQFDAQVDLIELVRNNAVSAAFTDSRFPHVEAEELPELKIEISVLTPKEKIHSISQIELGRHGVYLQKGWNRGTFLPQVATKTLWSMEEFLGHLARDKAHIGYEGWKDAELFIFEAIIFSD</sequence>
<dbReference type="RefSeq" id="WP_301201915.1">
    <property type="nucleotide sequence ID" value="NZ_JAPDPI010000048.1"/>
</dbReference>
<dbReference type="NCBIfam" id="TIGR00296">
    <property type="entry name" value="TIGR00296 family protein"/>
    <property type="match status" value="1"/>
</dbReference>
<comment type="caution">
    <text evidence="3">The sequence shown here is derived from an EMBL/GenBank/DDBJ whole genome shotgun (WGS) entry which is preliminary data.</text>
</comment>
<name>A0AAE3SL38_9BACT</name>
<dbReference type="Gene3D" id="3.30.1490.150">
    <property type="entry name" value="Hypothetical protein ph0010, domain 2"/>
    <property type="match status" value="1"/>
</dbReference>
<dbReference type="SUPFAM" id="SSF143447">
    <property type="entry name" value="AMMECR1-like"/>
    <property type="match status" value="1"/>
</dbReference>
<dbReference type="InterPro" id="IPR027623">
    <property type="entry name" value="AmmeMemoSam_A"/>
</dbReference>